<dbReference type="NCBIfam" id="TIGR02417">
    <property type="entry name" value="fruct_sucro_rep"/>
    <property type="match status" value="1"/>
</dbReference>
<dbReference type="PROSITE" id="PS50932">
    <property type="entry name" value="HTH_LACI_2"/>
    <property type="match status" value="1"/>
</dbReference>
<dbReference type="SUPFAM" id="SSF47413">
    <property type="entry name" value="lambda repressor-like DNA-binding domains"/>
    <property type="match status" value="1"/>
</dbReference>
<dbReference type="Proteomes" id="UP001202117">
    <property type="component" value="Unassembled WGS sequence"/>
</dbReference>
<dbReference type="Gene3D" id="3.40.50.2300">
    <property type="match status" value="2"/>
</dbReference>
<dbReference type="InterPro" id="IPR000843">
    <property type="entry name" value="HTH_LacI"/>
</dbReference>
<keyword evidence="3" id="KW-0238">DNA-binding</keyword>
<dbReference type="EMBL" id="JAKVPY010000004">
    <property type="protein sequence ID" value="MCH4562487.1"/>
    <property type="molecule type" value="Genomic_DNA"/>
</dbReference>
<keyword evidence="5" id="KW-0804">Transcription</keyword>
<evidence type="ECO:0000256" key="4">
    <source>
        <dbReference type="ARBA" id="ARBA00023159"/>
    </source>
</evidence>
<evidence type="ECO:0000256" key="2">
    <source>
        <dbReference type="ARBA" id="ARBA00023015"/>
    </source>
</evidence>
<reference evidence="7 8" key="1">
    <citation type="submission" date="2022-02" db="EMBL/GenBank/DDBJ databases">
        <title>Halomonas fukangensis sp. nov., a halophilic bacterium isolated from a bulk soil of Kalidium foliatum at Fukang.</title>
        <authorList>
            <person name="Huang Y."/>
        </authorList>
    </citation>
    <scope>NUCLEOTIDE SEQUENCE [LARGE SCALE GENOMIC DNA]</scope>
    <source>
        <strain evidence="7 8">EGI 63088</strain>
    </source>
</reference>
<keyword evidence="8" id="KW-1185">Reference proteome</keyword>
<keyword evidence="2" id="KW-0805">Transcription regulation</keyword>
<dbReference type="NCBIfam" id="NF008452">
    <property type="entry name" value="PRK11303.1"/>
    <property type="match status" value="1"/>
</dbReference>
<name>A0ABS9RRP9_9GAMM</name>
<keyword evidence="4" id="KW-0010">Activator</keyword>
<dbReference type="PANTHER" id="PTHR30146:SF45">
    <property type="entry name" value="CATABOLITE REPRESSOR_ACTIVATOR"/>
    <property type="match status" value="1"/>
</dbReference>
<organism evidence="7 8">
    <name type="scientific">Halomonas flagellata</name>
    <dbReference type="NCBI Taxonomy" id="2920385"/>
    <lineage>
        <taxon>Bacteria</taxon>
        <taxon>Pseudomonadati</taxon>
        <taxon>Pseudomonadota</taxon>
        <taxon>Gammaproteobacteria</taxon>
        <taxon>Oceanospirillales</taxon>
        <taxon>Halomonadaceae</taxon>
        <taxon>Halomonas</taxon>
    </lineage>
</organism>
<dbReference type="Pfam" id="PF00532">
    <property type="entry name" value="Peripla_BP_1"/>
    <property type="match status" value="1"/>
</dbReference>
<protein>
    <submittedName>
        <fullName evidence="7">Catabolite repressor/activator</fullName>
    </submittedName>
</protein>
<dbReference type="PANTHER" id="PTHR30146">
    <property type="entry name" value="LACI-RELATED TRANSCRIPTIONAL REPRESSOR"/>
    <property type="match status" value="1"/>
</dbReference>
<accession>A0ABS9RRP9</accession>
<dbReference type="CDD" id="cd06274">
    <property type="entry name" value="PBP1_FruR"/>
    <property type="match status" value="1"/>
</dbReference>
<dbReference type="InterPro" id="IPR012781">
    <property type="entry name" value="Fruct_sucro_rep"/>
</dbReference>
<evidence type="ECO:0000256" key="5">
    <source>
        <dbReference type="ARBA" id="ARBA00023163"/>
    </source>
</evidence>
<evidence type="ECO:0000259" key="6">
    <source>
        <dbReference type="PROSITE" id="PS50932"/>
    </source>
</evidence>
<dbReference type="InterPro" id="IPR028082">
    <property type="entry name" value="Peripla_BP_I"/>
</dbReference>
<dbReference type="RefSeq" id="WP_240567300.1">
    <property type="nucleotide sequence ID" value="NZ_JAKVPY010000004.1"/>
</dbReference>
<dbReference type="InterPro" id="IPR001761">
    <property type="entry name" value="Peripla_BP/Lac1_sug-bd_dom"/>
</dbReference>
<gene>
    <name evidence="7" type="primary">cra</name>
    <name evidence="7" type="ORF">MKP05_04970</name>
</gene>
<proteinExistence type="predicted"/>
<dbReference type="SUPFAM" id="SSF53822">
    <property type="entry name" value="Periplasmic binding protein-like I"/>
    <property type="match status" value="1"/>
</dbReference>
<dbReference type="InterPro" id="IPR010982">
    <property type="entry name" value="Lambda_DNA-bd_dom_sf"/>
</dbReference>
<evidence type="ECO:0000256" key="1">
    <source>
        <dbReference type="ARBA" id="ARBA00022491"/>
    </source>
</evidence>
<dbReference type="SMART" id="SM00354">
    <property type="entry name" value="HTH_LACI"/>
    <property type="match status" value="1"/>
</dbReference>
<dbReference type="Pfam" id="PF00356">
    <property type="entry name" value="LacI"/>
    <property type="match status" value="1"/>
</dbReference>
<sequence>MTLAEVARLAGVSRTTASYVINGKAQERRISQETVDRVMAVVREHRYRVDAQAAALRRGSSRILGLIIPDLENVSYARLAKRLERGARERGYQLLIVGSDDQPERERELALALRAQRCEVLITASCLPMEDPFYRELMADGLPVVAMDRGFDPRHFASVVSNDREAAERLTRSVLDDDVKRIAWLDAVPHLSISQERRAGFQQALAGSHAEVISAAAERYDRTEGARLMRELLDRHGLPDALVIASYTLLDGVFDVLLEDGGLPQALRLATFGDNRLLDFLPLPVNSAVQDHERIAAAALVSALAAARGEYRPGQQVIARTLRWRLPERTPRAPAPLTGR</sequence>
<evidence type="ECO:0000313" key="8">
    <source>
        <dbReference type="Proteomes" id="UP001202117"/>
    </source>
</evidence>
<feature type="domain" description="HTH lacI-type" evidence="6">
    <location>
        <begin position="1"/>
        <end position="58"/>
    </location>
</feature>
<dbReference type="CDD" id="cd01392">
    <property type="entry name" value="HTH_LacI"/>
    <property type="match status" value="1"/>
</dbReference>
<dbReference type="PROSITE" id="PS00356">
    <property type="entry name" value="HTH_LACI_1"/>
    <property type="match status" value="1"/>
</dbReference>
<comment type="caution">
    <text evidence="7">The sequence shown here is derived from an EMBL/GenBank/DDBJ whole genome shotgun (WGS) entry which is preliminary data.</text>
</comment>
<evidence type="ECO:0000313" key="7">
    <source>
        <dbReference type="EMBL" id="MCH4562487.1"/>
    </source>
</evidence>
<dbReference type="Gene3D" id="1.10.260.40">
    <property type="entry name" value="lambda repressor-like DNA-binding domains"/>
    <property type="match status" value="1"/>
</dbReference>
<evidence type="ECO:0000256" key="3">
    <source>
        <dbReference type="ARBA" id="ARBA00023125"/>
    </source>
</evidence>
<keyword evidence="1" id="KW-0678">Repressor</keyword>